<evidence type="ECO:0000313" key="6">
    <source>
        <dbReference type="EMBL" id="AFJ46899.1"/>
    </source>
</evidence>
<dbReference type="GO" id="GO:0003677">
    <property type="term" value="F:DNA binding"/>
    <property type="evidence" value="ECO:0007669"/>
    <property type="project" value="UniProtKB-KW"/>
</dbReference>
<evidence type="ECO:0000256" key="3">
    <source>
        <dbReference type="ARBA" id="ARBA00023163"/>
    </source>
</evidence>
<dbReference type="PROSITE" id="PS51078">
    <property type="entry name" value="ICLR_ED"/>
    <property type="match status" value="1"/>
</dbReference>
<dbReference type="InterPro" id="IPR005471">
    <property type="entry name" value="Tscrpt_reg_IclR_N"/>
</dbReference>
<accession>K6W4Q0</accession>
<dbReference type="eggNOG" id="COG1414">
    <property type="taxonomic scope" value="Bacteria"/>
</dbReference>
<keyword evidence="7" id="KW-1185">Reference proteome</keyword>
<dbReference type="InterPro" id="IPR029016">
    <property type="entry name" value="GAF-like_dom_sf"/>
</dbReference>
<dbReference type="InterPro" id="IPR014757">
    <property type="entry name" value="Tscrpt_reg_IclR_C"/>
</dbReference>
<dbReference type="Pfam" id="PF01614">
    <property type="entry name" value="IclR_C"/>
    <property type="match status" value="1"/>
</dbReference>
<name>I2B8P5_SHIBC</name>
<keyword evidence="1" id="KW-0805">Transcription regulation</keyword>
<evidence type="ECO:0000313" key="7">
    <source>
        <dbReference type="Proteomes" id="UP000001955"/>
    </source>
</evidence>
<dbReference type="GO" id="GO:0045893">
    <property type="term" value="P:positive regulation of DNA-templated transcription"/>
    <property type="evidence" value="ECO:0007669"/>
    <property type="project" value="InterPro"/>
</dbReference>
<dbReference type="SMART" id="SM00346">
    <property type="entry name" value="HTH_ICLR"/>
    <property type="match status" value="1"/>
</dbReference>
<dbReference type="SUPFAM" id="SSF55781">
    <property type="entry name" value="GAF domain-like"/>
    <property type="match status" value="1"/>
</dbReference>
<dbReference type="GO" id="GO:0046278">
    <property type="term" value="P:3,4-dihydroxybenzoate metabolic process"/>
    <property type="evidence" value="ECO:0007669"/>
    <property type="project" value="InterPro"/>
</dbReference>
<evidence type="ECO:0000259" key="4">
    <source>
        <dbReference type="PROSITE" id="PS51077"/>
    </source>
</evidence>
<keyword evidence="2" id="KW-0238">DNA-binding</keyword>
<dbReference type="GO" id="GO:0003700">
    <property type="term" value="F:DNA-binding transcription factor activity"/>
    <property type="evidence" value="ECO:0007669"/>
    <property type="project" value="TreeGrafter"/>
</dbReference>
<dbReference type="PATRIC" id="fig|630626.3.peg.1750"/>
<keyword evidence="3" id="KW-0804">Transcription</keyword>
<dbReference type="Gene3D" id="3.30.450.40">
    <property type="match status" value="1"/>
</dbReference>
<dbReference type="NCBIfam" id="TIGR02431">
    <property type="entry name" value="pcaR_pcaU"/>
    <property type="match status" value="1"/>
</dbReference>
<dbReference type="InterPro" id="IPR012794">
    <property type="entry name" value="PcaR_PcaU"/>
</dbReference>
<organism evidence="6 7">
    <name type="scientific">Shimwellia blattae (strain ATCC 29907 / DSM 4481 / JCM 1650 / NBRC 105725 / CDC 9005-74)</name>
    <name type="common">Escherichia blattae</name>
    <dbReference type="NCBI Taxonomy" id="630626"/>
    <lineage>
        <taxon>Bacteria</taxon>
        <taxon>Pseudomonadati</taxon>
        <taxon>Pseudomonadota</taxon>
        <taxon>Gammaproteobacteria</taxon>
        <taxon>Enterobacterales</taxon>
        <taxon>Enterobacteriaceae</taxon>
        <taxon>Shimwellia</taxon>
    </lineage>
</organism>
<dbReference type="KEGG" id="ebt:EBL_c18050"/>
<dbReference type="STRING" id="630626.EBL_c18050"/>
<dbReference type="AlphaFoldDB" id="I2B8P5"/>
<dbReference type="PANTHER" id="PTHR30136:SF34">
    <property type="entry name" value="TRANSCRIPTIONAL REGULATOR"/>
    <property type="match status" value="1"/>
</dbReference>
<gene>
    <name evidence="6" type="ordered locus">EBL_c18050</name>
</gene>
<dbReference type="Proteomes" id="UP000001955">
    <property type="component" value="Chromosome"/>
</dbReference>
<dbReference type="PROSITE" id="PS51077">
    <property type="entry name" value="HTH_ICLR"/>
    <property type="match status" value="1"/>
</dbReference>
<dbReference type="InterPro" id="IPR036390">
    <property type="entry name" value="WH_DNA-bd_sf"/>
</dbReference>
<proteinExistence type="predicted"/>
<dbReference type="PANTHER" id="PTHR30136">
    <property type="entry name" value="HELIX-TURN-HELIX TRANSCRIPTIONAL REGULATOR, ICLR FAMILY"/>
    <property type="match status" value="1"/>
</dbReference>
<feature type="domain" description="IclR-ED" evidence="5">
    <location>
        <begin position="95"/>
        <end position="278"/>
    </location>
</feature>
<feature type="domain" description="HTH iclR-type" evidence="4">
    <location>
        <begin position="33"/>
        <end position="94"/>
    </location>
</feature>
<reference evidence="6 7" key="1">
    <citation type="journal article" date="2012" name="J. Bacteriol.">
        <title>Complete genome sequence of the B12-producing Shimwellia blattae strain DSM 4481, isolated from a cockroach.</title>
        <authorList>
            <person name="Brzuszkiewicz E."/>
            <person name="Waschkowitz T."/>
            <person name="Wiezer A."/>
            <person name="Daniel R."/>
        </authorList>
    </citation>
    <scope>NUCLEOTIDE SEQUENCE [LARGE SCALE GENOMIC DNA]</scope>
    <source>
        <strain evidence="7">ATCC 29907 / DSM 4481 / JCM 1650 / NBRC 105725 / CDC 9005-74</strain>
    </source>
</reference>
<dbReference type="SUPFAM" id="SSF46785">
    <property type="entry name" value="Winged helix' DNA-binding domain"/>
    <property type="match status" value="1"/>
</dbReference>
<sequence>MIHEPASVDEELKRLHEIGAPVGESFKGDPNFMASLARGLEVLQAFTPLSNSMTIAQISHSTGIPRAAVRRCLYTLNALGFVHAPDGRHFSLLPRVLTIGFAYLNSSELARSAQNAMDYLSKQLGESCSVALLDGDNILYIARSSQKRIMKVDLGRGSRLPAYATSMGWVLLGDLSEPALSAYLQRTTLEPFTEYTITCPEQLRARLAQVRAQGYAINDQQLELGLRSLAVPIHSARTRGVVAAMNIGVNTAQHSTSELRERFLPHLQKAAMDLALLL</sequence>
<evidence type="ECO:0000259" key="5">
    <source>
        <dbReference type="PROSITE" id="PS51078"/>
    </source>
</evidence>
<evidence type="ECO:0000256" key="1">
    <source>
        <dbReference type="ARBA" id="ARBA00023015"/>
    </source>
</evidence>
<protein>
    <submittedName>
        <fullName evidence="6">Transcriptional regulator</fullName>
    </submittedName>
</protein>
<dbReference type="EMBL" id="CP001560">
    <property type="protein sequence ID" value="AFJ46899.1"/>
    <property type="molecule type" value="Genomic_DNA"/>
</dbReference>
<dbReference type="HOGENOM" id="CLU_062618_0_1_6"/>
<dbReference type="InterPro" id="IPR036388">
    <property type="entry name" value="WH-like_DNA-bd_sf"/>
</dbReference>
<dbReference type="Pfam" id="PF09339">
    <property type="entry name" value="HTH_IclR"/>
    <property type="match status" value="1"/>
</dbReference>
<dbReference type="RefSeq" id="WP_002443882.1">
    <property type="nucleotide sequence ID" value="NC_017910.1"/>
</dbReference>
<dbReference type="Gene3D" id="1.10.10.10">
    <property type="entry name" value="Winged helix-like DNA-binding domain superfamily/Winged helix DNA-binding domain"/>
    <property type="match status" value="1"/>
</dbReference>
<dbReference type="GO" id="GO:0045892">
    <property type="term" value="P:negative regulation of DNA-templated transcription"/>
    <property type="evidence" value="ECO:0007669"/>
    <property type="project" value="TreeGrafter"/>
</dbReference>
<dbReference type="OrthoDB" id="9807558at2"/>
<accession>I2B8P5</accession>
<dbReference type="InterPro" id="IPR050707">
    <property type="entry name" value="HTH_MetabolicPath_Reg"/>
</dbReference>
<evidence type="ECO:0000256" key="2">
    <source>
        <dbReference type="ARBA" id="ARBA00023125"/>
    </source>
</evidence>